<dbReference type="Proteomes" id="UP000784435">
    <property type="component" value="Unassembled WGS sequence"/>
</dbReference>
<dbReference type="EMBL" id="DYUK01000251">
    <property type="protein sequence ID" value="HJG81037.1"/>
    <property type="molecule type" value="Genomic_DNA"/>
</dbReference>
<evidence type="ECO:0000313" key="4">
    <source>
        <dbReference type="EMBL" id="HJG81037.1"/>
    </source>
</evidence>
<name>A0A921MF71_9MICO</name>
<reference evidence="4" key="2">
    <citation type="submission" date="2021-09" db="EMBL/GenBank/DDBJ databases">
        <authorList>
            <person name="Gilroy R."/>
        </authorList>
    </citation>
    <scope>NUCLEOTIDE SEQUENCE</scope>
    <source>
        <strain evidence="4">ChiGjej5B5-7349</strain>
    </source>
</reference>
<evidence type="ECO:0000256" key="1">
    <source>
        <dbReference type="ARBA" id="ARBA00007430"/>
    </source>
</evidence>
<dbReference type="AlphaFoldDB" id="A0A921MF71"/>
<evidence type="ECO:0000313" key="5">
    <source>
        <dbReference type="Proteomes" id="UP000784435"/>
    </source>
</evidence>
<comment type="caution">
    <text evidence="4">The sequence shown here is derived from an EMBL/GenBank/DDBJ whole genome shotgun (WGS) entry which is preliminary data.</text>
</comment>
<evidence type="ECO:0000259" key="3">
    <source>
        <dbReference type="Pfam" id="PF02719"/>
    </source>
</evidence>
<feature type="transmembrane region" description="Helical" evidence="2">
    <location>
        <begin position="34"/>
        <end position="55"/>
    </location>
</feature>
<dbReference type="InterPro" id="IPR036291">
    <property type="entry name" value="NAD(P)-bd_dom_sf"/>
</dbReference>
<dbReference type="Pfam" id="PF13727">
    <property type="entry name" value="CoA_binding_3"/>
    <property type="match status" value="1"/>
</dbReference>
<accession>A0A921MF71</accession>
<dbReference type="PANTHER" id="PTHR43318:SF1">
    <property type="entry name" value="POLYSACCHARIDE BIOSYNTHESIS PROTEIN EPSC-RELATED"/>
    <property type="match status" value="1"/>
</dbReference>
<dbReference type="CDD" id="cd05237">
    <property type="entry name" value="UDP_invert_4-6DH_SDR_e"/>
    <property type="match status" value="1"/>
</dbReference>
<sequence length="631" mass="67619">MTVVGDSRAAEPEPAVPRENWSHRLTQRTWARRYGLQAVVDCAAWAAALAAAWALVDEADVGVAGILPVILLAGLVQILVGRALRLYGRRYLYGSFSELGATGLSVCATGAVVTAFLWHAPALVLLASLAALTLMGGSRYLIRLAHDSARRPASGEPVLVVGAGDAGISLARQMLADPHSAFTPVGFVDDDPHKRFLRLEGLRVLGTTDQLAHIADRTRVRGVVVAIAQSDAAFLRGCRDRLTGTGVWMRTIPSVSELVSRPIELGDIRHLRVEDLIGRSPLHTDLTEIRAAITGKRVLVTGAGGSIGSELCRQLHALEPAALVMLDRDETALHGVELSIRGSALLTSPDTVLADIRDRQTLDSVFAQARPDIVFHAAALKHLPMLQRFPLEGWKTNVHGTLNVLGAAHRAGVTAVVNISTDKAAAPTSQLGRSKRLGERLVAEYARRVPGTYLSVRFGNVLGSRGSVLDSFRAQLRAGGPLTVTDPDVTRYFMTIPEACQLVLQAAVIGENGHVMVLDMGEPVRIVDLAKNLIALADADSEIVFTGLRPGEKLDEELFGDYESDDVQVHDQISRVRVPTLDIDTVPAADAPLETVESFVDSACAFRTEEIPIVTTQAAVAEAVEAIRHAS</sequence>
<keyword evidence="2" id="KW-0472">Membrane</keyword>
<feature type="domain" description="Polysaccharide biosynthesis protein CapD-like" evidence="3">
    <location>
        <begin position="298"/>
        <end position="576"/>
    </location>
</feature>
<keyword evidence="2" id="KW-0812">Transmembrane</keyword>
<evidence type="ECO:0000256" key="2">
    <source>
        <dbReference type="SAM" id="Phobius"/>
    </source>
</evidence>
<organism evidence="4 5">
    <name type="scientific">Brevibacterium senegalense</name>
    <dbReference type="NCBI Taxonomy" id="1033736"/>
    <lineage>
        <taxon>Bacteria</taxon>
        <taxon>Bacillati</taxon>
        <taxon>Actinomycetota</taxon>
        <taxon>Actinomycetes</taxon>
        <taxon>Micrococcales</taxon>
        <taxon>Brevibacteriaceae</taxon>
        <taxon>Brevibacterium</taxon>
    </lineage>
</organism>
<dbReference type="InterPro" id="IPR051203">
    <property type="entry name" value="Polysaccharide_Synthase-Rel"/>
</dbReference>
<feature type="transmembrane region" description="Helical" evidence="2">
    <location>
        <begin position="61"/>
        <end position="80"/>
    </location>
</feature>
<dbReference type="Pfam" id="PF02719">
    <property type="entry name" value="Polysacc_synt_2"/>
    <property type="match status" value="1"/>
</dbReference>
<dbReference type="SUPFAM" id="SSF51735">
    <property type="entry name" value="NAD(P)-binding Rossmann-fold domains"/>
    <property type="match status" value="2"/>
</dbReference>
<gene>
    <name evidence="4" type="ORF">K8V08_11570</name>
</gene>
<reference evidence="4" key="1">
    <citation type="journal article" date="2021" name="PeerJ">
        <title>Extensive microbial diversity within the chicken gut microbiome revealed by metagenomics and culture.</title>
        <authorList>
            <person name="Gilroy R."/>
            <person name="Ravi A."/>
            <person name="Getino M."/>
            <person name="Pursley I."/>
            <person name="Horton D.L."/>
            <person name="Alikhan N.F."/>
            <person name="Baker D."/>
            <person name="Gharbi K."/>
            <person name="Hall N."/>
            <person name="Watson M."/>
            <person name="Adriaenssens E.M."/>
            <person name="Foster-Nyarko E."/>
            <person name="Jarju S."/>
            <person name="Secka A."/>
            <person name="Antonio M."/>
            <person name="Oren A."/>
            <person name="Chaudhuri R.R."/>
            <person name="La Ragione R."/>
            <person name="Hildebrand F."/>
            <person name="Pallen M.J."/>
        </authorList>
    </citation>
    <scope>NUCLEOTIDE SEQUENCE</scope>
    <source>
        <strain evidence="4">ChiGjej5B5-7349</strain>
    </source>
</reference>
<keyword evidence="2" id="KW-1133">Transmembrane helix</keyword>
<dbReference type="PANTHER" id="PTHR43318">
    <property type="entry name" value="UDP-N-ACETYLGLUCOSAMINE 4,6-DEHYDRATASE"/>
    <property type="match status" value="1"/>
</dbReference>
<comment type="similarity">
    <text evidence="1">Belongs to the polysaccharide synthase family.</text>
</comment>
<proteinExistence type="inferred from homology"/>
<dbReference type="Gene3D" id="3.40.50.720">
    <property type="entry name" value="NAD(P)-binding Rossmann-like Domain"/>
    <property type="match status" value="2"/>
</dbReference>
<dbReference type="InterPro" id="IPR003869">
    <property type="entry name" value="Polysac_CapD-like"/>
</dbReference>
<feature type="transmembrane region" description="Helical" evidence="2">
    <location>
        <begin position="92"/>
        <end position="117"/>
    </location>
</feature>
<protein>
    <submittedName>
        <fullName evidence="4">Polysaccharide biosynthesis protein</fullName>
    </submittedName>
</protein>